<organism evidence="2 3">
    <name type="scientific">Candidatus Marithioploca araucensis</name>
    <dbReference type="NCBI Taxonomy" id="70273"/>
    <lineage>
        <taxon>Bacteria</taxon>
        <taxon>Pseudomonadati</taxon>
        <taxon>Pseudomonadota</taxon>
        <taxon>Gammaproteobacteria</taxon>
        <taxon>Thiotrichales</taxon>
        <taxon>Thiotrichaceae</taxon>
        <taxon>Candidatus Marithioploca</taxon>
    </lineage>
</organism>
<evidence type="ECO:0000313" key="2">
    <source>
        <dbReference type="EMBL" id="MDM8562194.1"/>
    </source>
</evidence>
<feature type="domain" description="AAA-ATPase-like" evidence="1">
    <location>
        <begin position="1"/>
        <end position="206"/>
    </location>
</feature>
<dbReference type="PANTHER" id="PTHR34825:SF2">
    <property type="entry name" value="AAA-ATPASE-LIKE DOMAIN-CONTAINING PROTEIN"/>
    <property type="match status" value="1"/>
</dbReference>
<dbReference type="EMBL" id="JAUCGM010000083">
    <property type="protein sequence ID" value="MDM8562194.1"/>
    <property type="molecule type" value="Genomic_DNA"/>
</dbReference>
<proteinExistence type="predicted"/>
<dbReference type="PANTHER" id="PTHR34825">
    <property type="entry name" value="CONSERVED PROTEIN, WITH A WEAK D-GALACTARATE DEHYDRATASE/ALTRONATE HYDROLASE DOMAIN"/>
    <property type="match status" value="1"/>
</dbReference>
<protein>
    <submittedName>
        <fullName evidence="2">AAA family ATPase</fullName>
    </submittedName>
</protein>
<name>A0ABT7VRA2_9GAMM</name>
<accession>A0ABT7VRA2</accession>
<dbReference type="Pfam" id="PF09820">
    <property type="entry name" value="AAA-ATPase_like"/>
    <property type="match status" value="1"/>
</dbReference>
<comment type="caution">
    <text evidence="2">The sequence shown here is derived from an EMBL/GenBank/DDBJ whole genome shotgun (WGS) entry which is preliminary data.</text>
</comment>
<gene>
    <name evidence="2" type="ORF">QUF54_02455</name>
</gene>
<evidence type="ECO:0000313" key="3">
    <source>
        <dbReference type="Proteomes" id="UP001171945"/>
    </source>
</evidence>
<feature type="non-terminal residue" evidence="2">
    <location>
        <position position="1"/>
    </location>
</feature>
<sequence>VDRSSHIRLIEEAGHQLLFLRPRRFGKSLLLSMLENYYDVAKADEFEQLFGELAIGQNPTPKHNQYLVMKWDFSMVEPQDDVKGFKKSLHDHLNNQIRRFAERYQDYFSYTIKIDEENAISSFESALIAVQSTEYKLYLLIDEYDNFANEMMMGRGEINPKRYKALLSAESSLKTFFRAVKSASSGRGLERVFITGVSQILMSDITSAYNVAKNIYLEPEFNELCGFKESEIKTALTQIVKECGFEEDKIKPALSLMRAFYDGYCFSEFGSQEIYNPTLALYFFDSFQKDCQFPHRMLDSNLTMDLNKLTYLSCLPNGRAVILQALNGAPLTLSLLANRFGVDQMLKTSQSTQFIISLLYYLGILTLDGQTELEELRFKIPNLVVRELYVEHLFEKLLPEDVERETIREMAKAFYQTGDLQPICDLMEQRYFEVFDNRDYKTANELTIKTAFLTALFDDVWYIMDSEMPSRRRYTDLTMILRPDFRHLPLRDFLFEFKHLKLSDVKLSGAKVKELSLTELEALEPVKEKKAEAEKQLLDYQTDLKSKYGDALKLQLISVVTVGFERVLWETVLKPW</sequence>
<dbReference type="Proteomes" id="UP001171945">
    <property type="component" value="Unassembled WGS sequence"/>
</dbReference>
<keyword evidence="3" id="KW-1185">Reference proteome</keyword>
<evidence type="ECO:0000259" key="1">
    <source>
        <dbReference type="Pfam" id="PF09820"/>
    </source>
</evidence>
<dbReference type="InterPro" id="IPR018631">
    <property type="entry name" value="AAA-ATPase-like_dom"/>
</dbReference>
<reference evidence="2" key="1">
    <citation type="submission" date="2023-06" db="EMBL/GenBank/DDBJ databases">
        <title>Uncultivated large filamentous bacteria from sulfidic sediments reveal new species and different genomic features in energy metabolism and defense.</title>
        <authorList>
            <person name="Fonseca A."/>
        </authorList>
    </citation>
    <scope>NUCLEOTIDE SEQUENCE</scope>
    <source>
        <strain evidence="2">HSG4</strain>
    </source>
</reference>